<sequence length="115" mass="12967">MPVDRSTWVRPRRSGSASPCAVEPIPVALFLVLAWLLLANLMAFMLFGFDKRRAVRGMARIRERTLLLWALAGGTPGAFAARHLFRHKTRKQPFVRWLWLIAAAQGLVLAGWAMI</sequence>
<keyword evidence="1" id="KW-0472">Membrane</keyword>
<dbReference type="InterPro" id="IPR010718">
    <property type="entry name" value="DUF1294"/>
</dbReference>
<keyword evidence="1" id="KW-1133">Transmembrane helix</keyword>
<dbReference type="EMBL" id="QRAL01000007">
    <property type="protein sequence ID" value="RSU57751.1"/>
    <property type="molecule type" value="Genomic_DNA"/>
</dbReference>
<evidence type="ECO:0000313" key="2">
    <source>
        <dbReference type="EMBL" id="RSU57751.1"/>
    </source>
</evidence>
<feature type="transmembrane region" description="Helical" evidence="1">
    <location>
        <begin position="25"/>
        <end position="46"/>
    </location>
</feature>
<protein>
    <submittedName>
        <fullName evidence="2">DUF1294 domain-containing protein</fullName>
    </submittedName>
</protein>
<evidence type="ECO:0000313" key="3">
    <source>
        <dbReference type="Proteomes" id="UP000287401"/>
    </source>
</evidence>
<dbReference type="Proteomes" id="UP000287401">
    <property type="component" value="Unassembled WGS sequence"/>
</dbReference>
<organism evidence="2 3">
    <name type="scientific">Sphingobium yanoikuyae</name>
    <name type="common">Sphingomonas yanoikuyae</name>
    <dbReference type="NCBI Taxonomy" id="13690"/>
    <lineage>
        <taxon>Bacteria</taxon>
        <taxon>Pseudomonadati</taxon>
        <taxon>Pseudomonadota</taxon>
        <taxon>Alphaproteobacteria</taxon>
        <taxon>Sphingomonadales</taxon>
        <taxon>Sphingomonadaceae</taxon>
        <taxon>Sphingobium</taxon>
    </lineage>
</organism>
<keyword evidence="1" id="KW-0812">Transmembrane</keyword>
<evidence type="ECO:0000256" key="1">
    <source>
        <dbReference type="SAM" id="Phobius"/>
    </source>
</evidence>
<feature type="transmembrane region" description="Helical" evidence="1">
    <location>
        <begin position="97"/>
        <end position="114"/>
    </location>
</feature>
<proteinExistence type="predicted"/>
<feature type="transmembrane region" description="Helical" evidence="1">
    <location>
        <begin position="66"/>
        <end position="85"/>
    </location>
</feature>
<dbReference type="AlphaFoldDB" id="A0A430BYH3"/>
<comment type="caution">
    <text evidence="2">The sequence shown here is derived from an EMBL/GenBank/DDBJ whole genome shotgun (WGS) entry which is preliminary data.</text>
</comment>
<gene>
    <name evidence="2" type="ORF">DAH51_08345</name>
</gene>
<reference evidence="2 3" key="1">
    <citation type="submission" date="2018-07" db="EMBL/GenBank/DDBJ databases">
        <title>Genomic and Epidemiologic Investigation of an Indolent Hospital Outbreak.</title>
        <authorList>
            <person name="Johnson R.C."/>
            <person name="Deming C."/>
            <person name="Conlan S."/>
            <person name="Zellmer C.J."/>
            <person name="Michelin A.V."/>
            <person name="Lee-Lin S."/>
            <person name="Thomas P.J."/>
            <person name="Park M."/>
            <person name="Weingarten R.A."/>
            <person name="Less J."/>
            <person name="Dekker J.P."/>
            <person name="Frank K.M."/>
            <person name="Musser K.A."/>
            <person name="Mcquiston J.R."/>
            <person name="Henderson D.K."/>
            <person name="Lau A.F."/>
            <person name="Palmore T.N."/>
            <person name="Segre J.A."/>
        </authorList>
    </citation>
    <scope>NUCLEOTIDE SEQUENCE [LARGE SCALE GENOMIC DNA]</scope>
    <source>
        <strain evidence="2 3">SK-NIH.Env6_1116</strain>
    </source>
</reference>
<name>A0A430BYH3_SPHYA</name>
<accession>A0A430BYH3</accession>
<dbReference type="Pfam" id="PF06961">
    <property type="entry name" value="DUF1294"/>
    <property type="match status" value="1"/>
</dbReference>